<feature type="transmembrane region" description="Helical" evidence="1">
    <location>
        <begin position="226"/>
        <end position="243"/>
    </location>
</feature>
<feature type="transmembrane region" description="Helical" evidence="1">
    <location>
        <begin position="148"/>
        <end position="167"/>
    </location>
</feature>
<dbReference type="PROSITE" id="PS51257">
    <property type="entry name" value="PROKAR_LIPOPROTEIN"/>
    <property type="match status" value="1"/>
</dbReference>
<evidence type="ECO:0000313" key="2">
    <source>
        <dbReference type="EMBL" id="OYD17471.1"/>
    </source>
</evidence>
<dbReference type="AlphaFoldDB" id="A0A235BYX7"/>
<gene>
    <name evidence="2" type="ORF">CH333_00850</name>
</gene>
<reference evidence="2 3" key="1">
    <citation type="submission" date="2017-07" db="EMBL/GenBank/DDBJ databases">
        <title>Recovery of genomes from metagenomes via a dereplication, aggregation, and scoring strategy.</title>
        <authorList>
            <person name="Sieber C.M."/>
            <person name="Probst A.J."/>
            <person name="Sharrar A."/>
            <person name="Thomas B.C."/>
            <person name="Hess M."/>
            <person name="Tringe S.G."/>
            <person name="Banfield J.F."/>
        </authorList>
    </citation>
    <scope>NUCLEOTIDE SEQUENCE [LARGE SCALE GENOMIC DNA]</scope>
    <source>
        <strain evidence="2">JGI_Cruoil_03_44_89</strain>
    </source>
</reference>
<dbReference type="EMBL" id="NOZQ01000015">
    <property type="protein sequence ID" value="OYD17471.1"/>
    <property type="molecule type" value="Genomic_DNA"/>
</dbReference>
<name>A0A235BYX7_UNCW3</name>
<dbReference type="GO" id="GO:0051301">
    <property type="term" value="P:cell division"/>
    <property type="evidence" value="ECO:0007669"/>
    <property type="project" value="InterPro"/>
</dbReference>
<evidence type="ECO:0000313" key="3">
    <source>
        <dbReference type="Proteomes" id="UP000215215"/>
    </source>
</evidence>
<dbReference type="PANTHER" id="PTHR47755">
    <property type="entry name" value="CELL DIVISION PROTEIN FTSX"/>
    <property type="match status" value="1"/>
</dbReference>
<accession>A0A235BYX7</accession>
<keyword evidence="1" id="KW-0472">Membrane</keyword>
<dbReference type="InterPro" id="IPR004513">
    <property type="entry name" value="FtsX"/>
</dbReference>
<feature type="transmembrane region" description="Helical" evidence="1">
    <location>
        <begin position="188"/>
        <end position="214"/>
    </location>
</feature>
<comment type="caution">
    <text evidence="2">The sequence shown here is derived from an EMBL/GenBank/DDBJ whole genome shotgun (WGS) entry which is preliminary data.</text>
</comment>
<evidence type="ECO:0008006" key="4">
    <source>
        <dbReference type="Google" id="ProtNLM"/>
    </source>
</evidence>
<dbReference type="Proteomes" id="UP000215215">
    <property type="component" value="Unassembled WGS sequence"/>
</dbReference>
<evidence type="ECO:0000256" key="1">
    <source>
        <dbReference type="SAM" id="Phobius"/>
    </source>
</evidence>
<proteinExistence type="predicted"/>
<organism evidence="2 3">
    <name type="scientific">candidate division WOR-3 bacterium JGI_Cruoil_03_44_89</name>
    <dbReference type="NCBI Taxonomy" id="1973748"/>
    <lineage>
        <taxon>Bacteria</taxon>
        <taxon>Bacteria division WOR-3</taxon>
    </lineage>
</organism>
<protein>
    <recommendedName>
        <fullName evidence="4">Cell division protein FtsX</fullName>
    </recommendedName>
</protein>
<dbReference type="GO" id="GO:0016020">
    <property type="term" value="C:membrane"/>
    <property type="evidence" value="ECO:0007669"/>
    <property type="project" value="InterPro"/>
</dbReference>
<keyword evidence="1" id="KW-1133">Transmembrane helix</keyword>
<sequence>MKHTITMFLSSLLLFSCLFYYWQKENEFQKQLDGVEIRIFVESKQDKDETTEAIMNVEGIAGVEDITTNEIVNLIKEDMGEETAIEELNFPYVLSVHPLNRGEEDLRKLALRLKEITGVIDVVYGQGAVKALWRQIRELRLITAVIEAFFFFIFILSLSLYINFLPAMRHSRVFLLHGKSLVLLRMSVVFRAIFLSLVVSTLSVGITYLSYLYISRSSDIIFLPNHWIYYFISVMMFIGLLTGSSKRFPISR</sequence>
<dbReference type="PANTHER" id="PTHR47755:SF1">
    <property type="entry name" value="CELL DIVISION PROTEIN FTSX"/>
    <property type="match status" value="1"/>
</dbReference>
<keyword evidence="1" id="KW-0812">Transmembrane</keyword>